<keyword evidence="1" id="KW-0732">Signal</keyword>
<proteinExistence type="predicted"/>
<gene>
    <name evidence="2" type="ORF">ANANG_G00099840</name>
</gene>
<evidence type="ECO:0000313" key="2">
    <source>
        <dbReference type="EMBL" id="KAG5848570.1"/>
    </source>
</evidence>
<accession>A0A9D3MGN6</accession>
<comment type="caution">
    <text evidence="2">The sequence shown here is derived from an EMBL/GenBank/DDBJ whole genome shotgun (WGS) entry which is preliminary data.</text>
</comment>
<name>A0A9D3MGN6_ANGAN</name>
<reference evidence="2" key="1">
    <citation type="submission" date="2021-01" db="EMBL/GenBank/DDBJ databases">
        <title>A chromosome-scale assembly of European eel, Anguilla anguilla.</title>
        <authorList>
            <person name="Henkel C."/>
            <person name="Jong-Raadsen S.A."/>
            <person name="Dufour S."/>
            <person name="Weltzien F.-A."/>
            <person name="Palstra A.P."/>
            <person name="Pelster B."/>
            <person name="Spaink H.P."/>
            <person name="Van Den Thillart G.E."/>
            <person name="Jansen H."/>
            <person name="Zahm M."/>
            <person name="Klopp C."/>
            <person name="Cedric C."/>
            <person name="Louis A."/>
            <person name="Berthelot C."/>
            <person name="Parey E."/>
            <person name="Roest Crollius H."/>
            <person name="Montfort J."/>
            <person name="Robinson-Rechavi M."/>
            <person name="Bucao C."/>
            <person name="Bouchez O."/>
            <person name="Gislard M."/>
            <person name="Lluch J."/>
            <person name="Milhes M."/>
            <person name="Lampietro C."/>
            <person name="Lopez Roques C."/>
            <person name="Donnadieu C."/>
            <person name="Braasch I."/>
            <person name="Desvignes T."/>
            <person name="Postlethwait J."/>
            <person name="Bobe J."/>
            <person name="Guiguen Y."/>
            <person name="Dirks R."/>
        </authorList>
    </citation>
    <scope>NUCLEOTIDE SEQUENCE</scope>
    <source>
        <strain evidence="2">Tag_6206</strain>
        <tissue evidence="2">Liver</tissue>
    </source>
</reference>
<organism evidence="2 3">
    <name type="scientific">Anguilla anguilla</name>
    <name type="common">European freshwater eel</name>
    <name type="synonym">Muraena anguilla</name>
    <dbReference type="NCBI Taxonomy" id="7936"/>
    <lineage>
        <taxon>Eukaryota</taxon>
        <taxon>Metazoa</taxon>
        <taxon>Chordata</taxon>
        <taxon>Craniata</taxon>
        <taxon>Vertebrata</taxon>
        <taxon>Euteleostomi</taxon>
        <taxon>Actinopterygii</taxon>
        <taxon>Neopterygii</taxon>
        <taxon>Teleostei</taxon>
        <taxon>Anguilliformes</taxon>
        <taxon>Anguillidae</taxon>
        <taxon>Anguilla</taxon>
    </lineage>
</organism>
<feature type="chain" id="PRO_5038432161" evidence="1">
    <location>
        <begin position="25"/>
        <end position="161"/>
    </location>
</feature>
<sequence length="161" mass="17749">MDTPLLFWMPILHLLFLHFLPSLKKKYHTHTYDAPWNVNLVNSDVGWEACSRAQIRRAFQGQYQESAGCPLLLRTPGPIKQPCLFPKTRTRSDNPGSGTGRGRRHCVWILRRMGCIEELSACGSPGLLGFIVQDRIGDGVGSQAVLGGMLGVSSLNACILS</sequence>
<feature type="signal peptide" evidence="1">
    <location>
        <begin position="1"/>
        <end position="24"/>
    </location>
</feature>
<dbReference type="EMBL" id="JAFIRN010000005">
    <property type="protein sequence ID" value="KAG5848570.1"/>
    <property type="molecule type" value="Genomic_DNA"/>
</dbReference>
<protein>
    <submittedName>
        <fullName evidence="2">Uncharacterized protein</fullName>
    </submittedName>
</protein>
<evidence type="ECO:0000313" key="3">
    <source>
        <dbReference type="Proteomes" id="UP001044222"/>
    </source>
</evidence>
<evidence type="ECO:0000256" key="1">
    <source>
        <dbReference type="SAM" id="SignalP"/>
    </source>
</evidence>
<dbReference type="AlphaFoldDB" id="A0A9D3MGN6"/>
<keyword evidence="3" id="KW-1185">Reference proteome</keyword>
<dbReference type="Proteomes" id="UP001044222">
    <property type="component" value="Unassembled WGS sequence"/>
</dbReference>